<dbReference type="EC" id="2.7.7.7" evidence="1"/>
<dbReference type="AlphaFoldDB" id="A0A0G1A805"/>
<evidence type="ECO:0000256" key="8">
    <source>
        <dbReference type="ARBA" id="ARBA00049244"/>
    </source>
</evidence>
<evidence type="ECO:0000256" key="1">
    <source>
        <dbReference type="ARBA" id="ARBA00012417"/>
    </source>
</evidence>
<dbReference type="PANTHER" id="PTHR34388">
    <property type="entry name" value="DNA POLYMERASE III SUBUNIT DELTA"/>
    <property type="match status" value="1"/>
</dbReference>
<name>A0A0G1A805_9BACT</name>
<keyword evidence="6" id="KW-0239">DNA-directed DNA polymerase</keyword>
<evidence type="ECO:0000256" key="4">
    <source>
        <dbReference type="ARBA" id="ARBA00022695"/>
    </source>
</evidence>
<dbReference type="GO" id="GO:0003677">
    <property type="term" value="F:DNA binding"/>
    <property type="evidence" value="ECO:0007669"/>
    <property type="project" value="InterPro"/>
</dbReference>
<dbReference type="SUPFAM" id="SSF48019">
    <property type="entry name" value="post-AAA+ oligomerization domain-like"/>
    <property type="match status" value="1"/>
</dbReference>
<dbReference type="InterPro" id="IPR027417">
    <property type="entry name" value="P-loop_NTPase"/>
</dbReference>
<evidence type="ECO:0000259" key="10">
    <source>
        <dbReference type="Pfam" id="PF21694"/>
    </source>
</evidence>
<comment type="caution">
    <text evidence="11">The sequence shown here is derived from an EMBL/GenBank/DDBJ whole genome shotgun (WGS) entry which is preliminary data.</text>
</comment>
<evidence type="ECO:0000259" key="9">
    <source>
        <dbReference type="Pfam" id="PF06144"/>
    </source>
</evidence>
<dbReference type="Gene3D" id="1.10.8.60">
    <property type="match status" value="1"/>
</dbReference>
<dbReference type="NCBIfam" id="TIGR01128">
    <property type="entry name" value="holA"/>
    <property type="match status" value="1"/>
</dbReference>
<dbReference type="Gene3D" id="3.40.50.300">
    <property type="entry name" value="P-loop containing nucleotide triphosphate hydrolases"/>
    <property type="match status" value="1"/>
</dbReference>
<keyword evidence="5" id="KW-0235">DNA replication</keyword>
<evidence type="ECO:0000313" key="12">
    <source>
        <dbReference type="Proteomes" id="UP000034837"/>
    </source>
</evidence>
<reference evidence="11 12" key="1">
    <citation type="journal article" date="2015" name="Nature">
        <title>rRNA introns, odd ribosomes, and small enigmatic genomes across a large radiation of phyla.</title>
        <authorList>
            <person name="Brown C.T."/>
            <person name="Hug L.A."/>
            <person name="Thomas B.C."/>
            <person name="Sharon I."/>
            <person name="Castelle C.J."/>
            <person name="Singh A."/>
            <person name="Wilkins M.J."/>
            <person name="Williams K.H."/>
            <person name="Banfield J.F."/>
        </authorList>
    </citation>
    <scope>NUCLEOTIDE SEQUENCE [LARGE SCALE GENOMIC DNA]</scope>
</reference>
<dbReference type="Pfam" id="PF21694">
    <property type="entry name" value="DNA_pol3_delta_C"/>
    <property type="match status" value="1"/>
</dbReference>
<evidence type="ECO:0000256" key="5">
    <source>
        <dbReference type="ARBA" id="ARBA00022705"/>
    </source>
</evidence>
<evidence type="ECO:0000256" key="6">
    <source>
        <dbReference type="ARBA" id="ARBA00022932"/>
    </source>
</evidence>
<organism evidence="11 12">
    <name type="scientific">Candidatus Magasanikbacteria bacterium GW2011_GWA2_42_32</name>
    <dbReference type="NCBI Taxonomy" id="1619039"/>
    <lineage>
        <taxon>Bacteria</taxon>
        <taxon>Candidatus Magasanikiibacteriota</taxon>
    </lineage>
</organism>
<dbReference type="InterPro" id="IPR005790">
    <property type="entry name" value="DNA_polIII_delta"/>
</dbReference>
<sequence length="324" mass="36889">MFILLYGPNTFLSRQQLKKSLEDFKKQRDPSGLNVNIFDAEKTEVSLILENLVASPFLAEKRLVVIERALSKGKKDLLDTLWQMIEQKKIPASSVVIFWEEELSDKKPHPFSAWLKEQKYSKFFSSLTSGELNQWIKNELAKEEMGMENLALSSLVAHPLAEDLWRLNNELQKLILFAKQKGQKIITSADLNLFLPEVADDNTFHFIDALTAKNGKQAIKLLQDQWSSGANEPQVFGALVWQFKTMLLVKDFMNLNPGASSDMAARELALSPFVVKKAYGVLRNFSFAKLKEIYAELLEIDKRAKTGEGDYRLLLDLLVNKICS</sequence>
<dbReference type="GO" id="GO:0006261">
    <property type="term" value="P:DNA-templated DNA replication"/>
    <property type="evidence" value="ECO:0007669"/>
    <property type="project" value="TreeGrafter"/>
</dbReference>
<dbReference type="SUPFAM" id="SSF52540">
    <property type="entry name" value="P-loop containing nucleoside triphosphate hydrolases"/>
    <property type="match status" value="1"/>
</dbReference>
<accession>A0A0G1A805</accession>
<dbReference type="GO" id="GO:0009360">
    <property type="term" value="C:DNA polymerase III complex"/>
    <property type="evidence" value="ECO:0007669"/>
    <property type="project" value="InterPro"/>
</dbReference>
<dbReference type="Gene3D" id="1.20.272.10">
    <property type="match status" value="1"/>
</dbReference>
<keyword evidence="4" id="KW-0548">Nucleotidyltransferase</keyword>
<evidence type="ECO:0000256" key="7">
    <source>
        <dbReference type="ARBA" id="ARBA00034754"/>
    </source>
</evidence>
<feature type="domain" description="DNA polymerase III delta N-terminal" evidence="9">
    <location>
        <begin position="4"/>
        <end position="116"/>
    </location>
</feature>
<dbReference type="Pfam" id="PF06144">
    <property type="entry name" value="DNA_pol3_delta"/>
    <property type="match status" value="1"/>
</dbReference>
<evidence type="ECO:0000256" key="2">
    <source>
        <dbReference type="ARBA" id="ARBA00017703"/>
    </source>
</evidence>
<dbReference type="Proteomes" id="UP000034837">
    <property type="component" value="Unassembled WGS sequence"/>
</dbReference>
<dbReference type="InterPro" id="IPR010372">
    <property type="entry name" value="DNA_pol3_delta_N"/>
</dbReference>
<proteinExistence type="inferred from homology"/>
<evidence type="ECO:0000256" key="3">
    <source>
        <dbReference type="ARBA" id="ARBA00022679"/>
    </source>
</evidence>
<comment type="similarity">
    <text evidence="7">Belongs to the DNA polymerase HolA subunit family.</text>
</comment>
<dbReference type="PANTHER" id="PTHR34388:SF1">
    <property type="entry name" value="DNA POLYMERASE III SUBUNIT DELTA"/>
    <property type="match status" value="1"/>
</dbReference>
<protein>
    <recommendedName>
        <fullName evidence="2">DNA polymerase III subunit delta</fullName>
        <ecNumber evidence="1">2.7.7.7</ecNumber>
    </recommendedName>
</protein>
<feature type="domain" description="DNA polymerase III delta subunit-like C-terminal" evidence="10">
    <location>
        <begin position="201"/>
        <end position="321"/>
    </location>
</feature>
<comment type="catalytic activity">
    <reaction evidence="8">
        <text>DNA(n) + a 2'-deoxyribonucleoside 5'-triphosphate = DNA(n+1) + diphosphate</text>
        <dbReference type="Rhea" id="RHEA:22508"/>
        <dbReference type="Rhea" id="RHEA-COMP:17339"/>
        <dbReference type="Rhea" id="RHEA-COMP:17340"/>
        <dbReference type="ChEBI" id="CHEBI:33019"/>
        <dbReference type="ChEBI" id="CHEBI:61560"/>
        <dbReference type="ChEBI" id="CHEBI:173112"/>
        <dbReference type="EC" id="2.7.7.7"/>
    </reaction>
</comment>
<dbReference type="GO" id="GO:0003887">
    <property type="term" value="F:DNA-directed DNA polymerase activity"/>
    <property type="evidence" value="ECO:0007669"/>
    <property type="project" value="UniProtKB-KW"/>
</dbReference>
<gene>
    <name evidence="11" type="ORF">UV20_C0003G0009</name>
</gene>
<keyword evidence="3" id="KW-0808">Transferase</keyword>
<dbReference type="EMBL" id="LCDO01000003">
    <property type="protein sequence ID" value="KKS57069.1"/>
    <property type="molecule type" value="Genomic_DNA"/>
</dbReference>
<dbReference type="InterPro" id="IPR008921">
    <property type="entry name" value="DNA_pol3_clamp-load_cplx_C"/>
</dbReference>
<evidence type="ECO:0000313" key="11">
    <source>
        <dbReference type="EMBL" id="KKS57069.1"/>
    </source>
</evidence>
<dbReference type="InterPro" id="IPR048466">
    <property type="entry name" value="DNA_pol3_delta-like_C"/>
</dbReference>